<feature type="domain" description="PAS" evidence="14">
    <location>
        <begin position="303"/>
        <end position="363"/>
    </location>
</feature>
<dbReference type="PANTHER" id="PTHR43304">
    <property type="entry name" value="PHYTOCHROME-LIKE PROTEIN CPH1"/>
    <property type="match status" value="1"/>
</dbReference>
<dbReference type="InterPro" id="IPR004358">
    <property type="entry name" value="Sig_transdc_His_kin-like_C"/>
</dbReference>
<evidence type="ECO:0000259" key="13">
    <source>
        <dbReference type="PROSITE" id="PS50109"/>
    </source>
</evidence>
<keyword evidence="5" id="KW-0349">Heme</keyword>
<keyword evidence="9" id="KW-0067">ATP-binding</keyword>
<dbReference type="SUPFAM" id="SSF47384">
    <property type="entry name" value="Homodimeric domain of signal transducing histidine kinase"/>
    <property type="match status" value="1"/>
</dbReference>
<feature type="domain" description="Histidine kinase" evidence="13">
    <location>
        <begin position="586"/>
        <end position="802"/>
    </location>
</feature>
<dbReference type="Pfam" id="PF00989">
    <property type="entry name" value="PAS"/>
    <property type="match status" value="1"/>
</dbReference>
<dbReference type="EC" id="2.7.13.3" evidence="3"/>
<dbReference type="InterPro" id="IPR013655">
    <property type="entry name" value="PAS_fold_3"/>
</dbReference>
<dbReference type="Gene3D" id="3.30.450.40">
    <property type="match status" value="1"/>
</dbReference>
<dbReference type="Gene3D" id="6.10.250.2580">
    <property type="match status" value="1"/>
</dbReference>
<feature type="domain" description="PAC" evidence="15">
    <location>
        <begin position="378"/>
        <end position="431"/>
    </location>
</feature>
<dbReference type="InterPro" id="IPR035965">
    <property type="entry name" value="PAS-like_dom_sf"/>
</dbReference>
<dbReference type="PRINTS" id="PR00344">
    <property type="entry name" value="BCTRLSENSOR"/>
</dbReference>
<evidence type="ECO:0000256" key="7">
    <source>
        <dbReference type="ARBA" id="ARBA00022741"/>
    </source>
</evidence>
<dbReference type="EMBL" id="JAEQMY010000152">
    <property type="protein sequence ID" value="MBL0408136.1"/>
    <property type="molecule type" value="Genomic_DNA"/>
</dbReference>
<dbReference type="Pfam" id="PF08448">
    <property type="entry name" value="PAS_4"/>
    <property type="match status" value="1"/>
</dbReference>
<dbReference type="InterPro" id="IPR000700">
    <property type="entry name" value="PAS-assoc_C"/>
</dbReference>
<evidence type="ECO:0000256" key="8">
    <source>
        <dbReference type="ARBA" id="ARBA00022777"/>
    </source>
</evidence>
<dbReference type="Pfam" id="PF08447">
    <property type="entry name" value="PAS_3"/>
    <property type="match status" value="1"/>
</dbReference>
<dbReference type="AlphaFoldDB" id="A0A937D2H1"/>
<accession>A0A937D2H1</accession>
<sequence>MATSTFNGSVPAWDEVIRLAALQELEVLDTPPETAFDDIVQIAAEVCQTSTASVGFVTENRNWFKAKIGIEQDEIPSDVSFGSYAMRQDRLVVISDLREHPELRTNPFVTGKPGLRFYAGIALRNENGVPLGALVVSDSKVRPGGLSEAQERTLVALARSITREMKLKQAERELAQKTEMLNRLHASSDDCIKVLDLEGCLRFLNEGGCRAMEVGDFAQIEGCNWLGFWSGTTAEDARRAVLRARTGDTGRFRGFCPTLAGTPKWWDVVVTPIMGSDGKPDALLSISRDITGVQHAEESLRQSEERLRLAIETTGLGIWDVNLVTSERELTAEAQELFGFAPDTTITQELILERIHPDDRESVVQDFYSTDRAHSLTFTNTFRIIRADTGEERWISSLGHTLVDKDDRPTRRLGIAQDVTHHITAEEALRASQDGLLRQTAHLQSILSTVPDAMIVSDEKGIIRSFSATAVKMFGYQPEEIIGTSVKYLMPLPYRDKHDGIMHHYRQAGERPLTESGRVAVAQRKDGSTFPMEVHLGEMESGGERYFTAFIRDLTDRQYTEKRMQELQTELAYMSRLTAMGEMGSTLAHEVNQPLTAITGYLKGCGMILDRMDGEHVPMLRHGIEEATEEAHRAGEVIRQLRTFVARGETDQEIEDLRKLIEEASALALVGAKDKGVKVEFDLPHESPKVLVSRVQIQQVLLNLVRNAMEAMQEVEQRDLTIKAEMADTGTTVQLSVKDTGTGIAPTIIEKLFTPFTTTKKTGMGVGLSICRTIIEAHGGKIWAESAPREGTAFHFTLKAIKDEEIVEAEQGA</sequence>
<dbReference type="InterPro" id="IPR001610">
    <property type="entry name" value="PAC"/>
</dbReference>
<keyword evidence="10" id="KW-0408">Iron</keyword>
<dbReference type="InterPro" id="IPR052162">
    <property type="entry name" value="Sensor_kinase/Photoreceptor"/>
</dbReference>
<dbReference type="CDD" id="cd00082">
    <property type="entry name" value="HisKA"/>
    <property type="match status" value="1"/>
</dbReference>
<dbReference type="PANTHER" id="PTHR43304:SF1">
    <property type="entry name" value="PAC DOMAIN-CONTAINING PROTEIN"/>
    <property type="match status" value="1"/>
</dbReference>
<dbReference type="SMART" id="SM00388">
    <property type="entry name" value="HisKA"/>
    <property type="match status" value="1"/>
</dbReference>
<dbReference type="SMART" id="SM00387">
    <property type="entry name" value="HATPase_c"/>
    <property type="match status" value="1"/>
</dbReference>
<proteinExistence type="predicted"/>
<dbReference type="PROSITE" id="PS50113">
    <property type="entry name" value="PAC"/>
    <property type="match status" value="3"/>
</dbReference>
<reference evidence="16" key="1">
    <citation type="submission" date="2021-01" db="EMBL/GenBank/DDBJ databases">
        <title>Microvirga sp.</title>
        <authorList>
            <person name="Kim M.K."/>
        </authorList>
    </citation>
    <scope>NUCLEOTIDE SEQUENCE</scope>
    <source>
        <strain evidence="16">5420S-16</strain>
    </source>
</reference>
<dbReference type="InterPro" id="IPR003018">
    <property type="entry name" value="GAF"/>
</dbReference>
<keyword evidence="8" id="KW-0418">Kinase</keyword>
<evidence type="ECO:0000256" key="9">
    <source>
        <dbReference type="ARBA" id="ARBA00022840"/>
    </source>
</evidence>
<dbReference type="Pfam" id="PF00512">
    <property type="entry name" value="HisKA"/>
    <property type="match status" value="1"/>
</dbReference>
<dbReference type="InterPro" id="IPR013767">
    <property type="entry name" value="PAS_fold"/>
</dbReference>
<keyword evidence="6" id="KW-0808">Transferase</keyword>
<feature type="domain" description="PAC" evidence="15">
    <location>
        <begin position="245"/>
        <end position="302"/>
    </location>
</feature>
<dbReference type="SUPFAM" id="SSF55785">
    <property type="entry name" value="PYP-like sensor domain (PAS domain)"/>
    <property type="match status" value="3"/>
</dbReference>
<evidence type="ECO:0000256" key="12">
    <source>
        <dbReference type="ARBA" id="ARBA00070616"/>
    </source>
</evidence>
<dbReference type="SUPFAM" id="SSF55781">
    <property type="entry name" value="GAF domain-like"/>
    <property type="match status" value="1"/>
</dbReference>
<evidence type="ECO:0000256" key="4">
    <source>
        <dbReference type="ARBA" id="ARBA00022553"/>
    </source>
</evidence>
<dbReference type="Gene3D" id="3.30.450.20">
    <property type="entry name" value="PAS domain"/>
    <property type="match status" value="3"/>
</dbReference>
<evidence type="ECO:0000259" key="15">
    <source>
        <dbReference type="PROSITE" id="PS50113"/>
    </source>
</evidence>
<feature type="domain" description="PAC" evidence="15">
    <location>
        <begin position="515"/>
        <end position="566"/>
    </location>
</feature>
<dbReference type="SMART" id="SM00091">
    <property type="entry name" value="PAS"/>
    <property type="match status" value="3"/>
</dbReference>
<evidence type="ECO:0000313" key="17">
    <source>
        <dbReference type="Proteomes" id="UP000605848"/>
    </source>
</evidence>
<dbReference type="Gene3D" id="1.10.287.130">
    <property type="match status" value="1"/>
</dbReference>
<dbReference type="Pfam" id="PF02518">
    <property type="entry name" value="HATPase_c"/>
    <property type="match status" value="1"/>
</dbReference>
<dbReference type="Gene3D" id="2.10.70.100">
    <property type="match status" value="1"/>
</dbReference>
<dbReference type="PROSITE" id="PS50112">
    <property type="entry name" value="PAS"/>
    <property type="match status" value="2"/>
</dbReference>
<dbReference type="RefSeq" id="WP_202065852.1">
    <property type="nucleotide sequence ID" value="NZ_JAEQMY010000152.1"/>
</dbReference>
<dbReference type="Pfam" id="PF01590">
    <property type="entry name" value="GAF"/>
    <property type="match status" value="1"/>
</dbReference>
<dbReference type="InterPro" id="IPR000014">
    <property type="entry name" value="PAS"/>
</dbReference>
<evidence type="ECO:0000256" key="2">
    <source>
        <dbReference type="ARBA" id="ARBA00001971"/>
    </source>
</evidence>
<dbReference type="Proteomes" id="UP000605848">
    <property type="component" value="Unassembled WGS sequence"/>
</dbReference>
<evidence type="ECO:0000256" key="1">
    <source>
        <dbReference type="ARBA" id="ARBA00000085"/>
    </source>
</evidence>
<gene>
    <name evidence="16" type="ORF">JKG68_30050</name>
</gene>
<keyword evidence="17" id="KW-1185">Reference proteome</keyword>
<dbReference type="SMART" id="SM00065">
    <property type="entry name" value="GAF"/>
    <property type="match status" value="1"/>
</dbReference>
<organism evidence="16 17">
    <name type="scientific">Microvirga aerilata</name>
    <dbReference type="NCBI Taxonomy" id="670292"/>
    <lineage>
        <taxon>Bacteria</taxon>
        <taxon>Pseudomonadati</taxon>
        <taxon>Pseudomonadota</taxon>
        <taxon>Alphaproteobacteria</taxon>
        <taxon>Hyphomicrobiales</taxon>
        <taxon>Methylobacteriaceae</taxon>
        <taxon>Microvirga</taxon>
    </lineage>
</organism>
<dbReference type="SUPFAM" id="SSF55874">
    <property type="entry name" value="ATPase domain of HSP90 chaperone/DNA topoisomerase II/histidine kinase"/>
    <property type="match status" value="1"/>
</dbReference>
<evidence type="ECO:0000256" key="6">
    <source>
        <dbReference type="ARBA" id="ARBA00022679"/>
    </source>
</evidence>
<evidence type="ECO:0000256" key="3">
    <source>
        <dbReference type="ARBA" id="ARBA00012438"/>
    </source>
</evidence>
<dbReference type="CDD" id="cd00130">
    <property type="entry name" value="PAS"/>
    <property type="match status" value="2"/>
</dbReference>
<dbReference type="InterPro" id="IPR003594">
    <property type="entry name" value="HATPase_dom"/>
</dbReference>
<keyword evidence="7" id="KW-0547">Nucleotide-binding</keyword>
<dbReference type="GO" id="GO:0006355">
    <property type="term" value="P:regulation of DNA-templated transcription"/>
    <property type="evidence" value="ECO:0007669"/>
    <property type="project" value="InterPro"/>
</dbReference>
<evidence type="ECO:0000256" key="10">
    <source>
        <dbReference type="ARBA" id="ARBA00023004"/>
    </source>
</evidence>
<dbReference type="InterPro" id="IPR036890">
    <property type="entry name" value="HATPase_C_sf"/>
</dbReference>
<dbReference type="GO" id="GO:0005524">
    <property type="term" value="F:ATP binding"/>
    <property type="evidence" value="ECO:0007669"/>
    <property type="project" value="UniProtKB-KW"/>
</dbReference>
<dbReference type="Gene3D" id="3.30.565.10">
    <property type="entry name" value="Histidine kinase-like ATPase, C-terminal domain"/>
    <property type="match status" value="1"/>
</dbReference>
<dbReference type="PROSITE" id="PS50109">
    <property type="entry name" value="HIS_KIN"/>
    <property type="match status" value="1"/>
</dbReference>
<evidence type="ECO:0000313" key="16">
    <source>
        <dbReference type="EMBL" id="MBL0408136.1"/>
    </source>
</evidence>
<evidence type="ECO:0000256" key="5">
    <source>
        <dbReference type="ARBA" id="ARBA00022617"/>
    </source>
</evidence>
<keyword evidence="5" id="KW-0479">Metal-binding</keyword>
<comment type="caution">
    <text evidence="16">The sequence shown here is derived from an EMBL/GenBank/DDBJ whole genome shotgun (WGS) entry which is preliminary data.</text>
</comment>
<comment type="cofactor">
    <cofactor evidence="2">
        <name>heme</name>
        <dbReference type="ChEBI" id="CHEBI:30413"/>
    </cofactor>
</comment>
<evidence type="ECO:0000259" key="14">
    <source>
        <dbReference type="PROSITE" id="PS50112"/>
    </source>
</evidence>
<dbReference type="InterPro" id="IPR005467">
    <property type="entry name" value="His_kinase_dom"/>
</dbReference>
<dbReference type="NCBIfam" id="TIGR00229">
    <property type="entry name" value="sensory_box"/>
    <property type="match status" value="2"/>
</dbReference>
<keyword evidence="4" id="KW-0597">Phosphoprotein</keyword>
<evidence type="ECO:0000256" key="11">
    <source>
        <dbReference type="ARBA" id="ARBA00059827"/>
    </source>
</evidence>
<feature type="domain" description="PAS" evidence="14">
    <location>
        <begin position="439"/>
        <end position="512"/>
    </location>
</feature>
<dbReference type="SMART" id="SM00086">
    <property type="entry name" value="PAC"/>
    <property type="match status" value="3"/>
</dbReference>
<dbReference type="InterPro" id="IPR029016">
    <property type="entry name" value="GAF-like_dom_sf"/>
</dbReference>
<comment type="function">
    <text evidence="11">Putative oxygen sensor; modulates the activity of FixJ, a transcriptional activator of nitrogen fixation fixK gene. FixL probably acts as a kinase that phosphorylates FixJ.</text>
</comment>
<name>A0A937D2H1_9HYPH</name>
<dbReference type="InterPro" id="IPR003661">
    <property type="entry name" value="HisK_dim/P_dom"/>
</dbReference>
<dbReference type="GO" id="GO:0000155">
    <property type="term" value="F:phosphorelay sensor kinase activity"/>
    <property type="evidence" value="ECO:0007669"/>
    <property type="project" value="InterPro"/>
</dbReference>
<dbReference type="FunFam" id="3.30.450.20:FF:000060">
    <property type="entry name" value="Sensor protein FixL"/>
    <property type="match status" value="1"/>
</dbReference>
<comment type="catalytic activity">
    <reaction evidence="1">
        <text>ATP + protein L-histidine = ADP + protein N-phospho-L-histidine.</text>
        <dbReference type="EC" id="2.7.13.3"/>
    </reaction>
</comment>
<dbReference type="InterPro" id="IPR036097">
    <property type="entry name" value="HisK_dim/P_sf"/>
</dbReference>
<dbReference type="InterPro" id="IPR013656">
    <property type="entry name" value="PAS_4"/>
</dbReference>
<protein>
    <recommendedName>
        <fullName evidence="12">Sensor protein FixL</fullName>
        <ecNumber evidence="3">2.7.13.3</ecNumber>
    </recommendedName>
</protein>